<evidence type="ECO:0000259" key="9">
    <source>
        <dbReference type="Pfam" id="PF01648"/>
    </source>
</evidence>
<dbReference type="GO" id="GO:0008897">
    <property type="term" value="F:holo-[acyl-carrier-protein] synthase activity"/>
    <property type="evidence" value="ECO:0007669"/>
    <property type="project" value="UniProtKB-UniRule"/>
</dbReference>
<comment type="caution">
    <text evidence="10">The sequence shown here is derived from an EMBL/GenBank/DDBJ whole genome shotgun (WGS) entry which is preliminary data.</text>
</comment>
<dbReference type="EMBL" id="FOGV01000007">
    <property type="protein sequence ID" value="SER86718.1"/>
    <property type="molecule type" value="Genomic_DNA"/>
</dbReference>
<dbReference type="InterPro" id="IPR004568">
    <property type="entry name" value="Ppantetheine-prot_Trfase_dom"/>
</dbReference>
<dbReference type="EC" id="2.7.8.7" evidence="8"/>
<evidence type="ECO:0000313" key="11">
    <source>
        <dbReference type="Proteomes" id="UP000199318"/>
    </source>
</evidence>
<accession>A0A1H9SPC9</accession>
<name>A0A1H9SPC9_9BACI</name>
<feature type="binding site" evidence="8">
    <location>
        <position position="14"/>
    </location>
    <ligand>
        <name>Mg(2+)</name>
        <dbReference type="ChEBI" id="CHEBI:18420"/>
    </ligand>
</feature>
<evidence type="ECO:0000256" key="6">
    <source>
        <dbReference type="ARBA" id="ARBA00023098"/>
    </source>
</evidence>
<comment type="subcellular location">
    <subcellularLocation>
        <location evidence="8">Cytoplasm</location>
    </subcellularLocation>
</comment>
<evidence type="ECO:0000256" key="2">
    <source>
        <dbReference type="ARBA" id="ARBA00022679"/>
    </source>
</evidence>
<evidence type="ECO:0000256" key="1">
    <source>
        <dbReference type="ARBA" id="ARBA00022516"/>
    </source>
</evidence>
<keyword evidence="11" id="KW-1185">Reference proteome</keyword>
<keyword evidence="3 8" id="KW-0479">Metal-binding</keyword>
<dbReference type="Gene3D" id="3.90.470.20">
    <property type="entry name" value="4'-phosphopantetheinyl transferase domain"/>
    <property type="match status" value="1"/>
</dbReference>
<comment type="cofactor">
    <cofactor evidence="8">
        <name>Mg(2+)</name>
        <dbReference type="ChEBI" id="CHEBI:18420"/>
    </cofactor>
</comment>
<evidence type="ECO:0000313" key="10">
    <source>
        <dbReference type="EMBL" id="SER86718.1"/>
    </source>
</evidence>
<evidence type="ECO:0000256" key="3">
    <source>
        <dbReference type="ARBA" id="ARBA00022723"/>
    </source>
</evidence>
<feature type="binding site" evidence="8">
    <location>
        <position position="64"/>
    </location>
    <ligand>
        <name>Mg(2+)</name>
        <dbReference type="ChEBI" id="CHEBI:18420"/>
    </ligand>
</feature>
<evidence type="ECO:0000256" key="7">
    <source>
        <dbReference type="ARBA" id="ARBA00023160"/>
    </source>
</evidence>
<dbReference type="Pfam" id="PF01648">
    <property type="entry name" value="ACPS"/>
    <property type="match status" value="1"/>
</dbReference>
<dbReference type="NCBIfam" id="TIGR00516">
    <property type="entry name" value="acpS"/>
    <property type="match status" value="1"/>
</dbReference>
<protein>
    <recommendedName>
        <fullName evidence="8">Holo-[acyl-carrier-protein] synthase</fullName>
        <shortName evidence="8">Holo-ACP synthase</shortName>
        <ecNumber evidence="8">2.7.8.7</ecNumber>
    </recommendedName>
    <alternativeName>
        <fullName evidence="8">4'-phosphopantetheinyl transferase AcpS</fullName>
    </alternativeName>
</protein>
<feature type="domain" description="4'-phosphopantetheinyl transferase" evidence="9">
    <location>
        <begin position="10"/>
        <end position="115"/>
    </location>
</feature>
<dbReference type="InterPro" id="IPR008278">
    <property type="entry name" value="4-PPantetheinyl_Trfase_dom"/>
</dbReference>
<evidence type="ECO:0000256" key="5">
    <source>
        <dbReference type="ARBA" id="ARBA00022842"/>
    </source>
</evidence>
<dbReference type="Proteomes" id="UP000199318">
    <property type="component" value="Unassembled WGS sequence"/>
</dbReference>
<keyword evidence="4 8" id="KW-0276">Fatty acid metabolism</keyword>
<dbReference type="AlphaFoldDB" id="A0A1H9SPC9"/>
<dbReference type="HAMAP" id="MF_00101">
    <property type="entry name" value="AcpS"/>
    <property type="match status" value="1"/>
</dbReference>
<keyword evidence="7 8" id="KW-0275">Fatty acid biosynthesis</keyword>
<keyword evidence="6 8" id="KW-0443">Lipid metabolism</keyword>
<reference evidence="11" key="1">
    <citation type="submission" date="2016-10" db="EMBL/GenBank/DDBJ databases">
        <authorList>
            <person name="de Groot N.N."/>
        </authorList>
    </citation>
    <scope>NUCLEOTIDE SEQUENCE [LARGE SCALE GENOMIC DNA]</scope>
    <source>
        <strain evidence="11">10nlg</strain>
    </source>
</reference>
<evidence type="ECO:0000256" key="4">
    <source>
        <dbReference type="ARBA" id="ARBA00022832"/>
    </source>
</evidence>
<dbReference type="InterPro" id="IPR037143">
    <property type="entry name" value="4-PPantetheinyl_Trfase_dom_sf"/>
</dbReference>
<comment type="similarity">
    <text evidence="8">Belongs to the P-Pant transferase superfamily. AcpS family.</text>
</comment>
<keyword evidence="8" id="KW-0963">Cytoplasm</keyword>
<comment type="function">
    <text evidence="8">Transfers the 4'-phosphopantetheine moiety from coenzyme A to a Ser of acyl-carrier-protein.</text>
</comment>
<dbReference type="NCBIfam" id="TIGR00556">
    <property type="entry name" value="pantethn_trn"/>
    <property type="match status" value="1"/>
</dbReference>
<dbReference type="GO" id="GO:0000287">
    <property type="term" value="F:magnesium ion binding"/>
    <property type="evidence" value="ECO:0007669"/>
    <property type="project" value="UniProtKB-UniRule"/>
</dbReference>
<keyword evidence="2 8" id="KW-0808">Transferase</keyword>
<organism evidence="10 11">
    <name type="scientific">Salisediminibacterium halotolerans</name>
    <dbReference type="NCBI Taxonomy" id="517425"/>
    <lineage>
        <taxon>Bacteria</taxon>
        <taxon>Bacillati</taxon>
        <taxon>Bacillota</taxon>
        <taxon>Bacilli</taxon>
        <taxon>Bacillales</taxon>
        <taxon>Bacillaceae</taxon>
        <taxon>Salisediminibacterium</taxon>
    </lineage>
</organism>
<dbReference type="STRING" id="1464123.SAMN05444126_10791"/>
<dbReference type="InterPro" id="IPR002582">
    <property type="entry name" value="ACPS"/>
</dbReference>
<gene>
    <name evidence="8" type="primary">acpS</name>
    <name evidence="10" type="ORF">SAMN05444126_10791</name>
</gene>
<keyword evidence="1 8" id="KW-0444">Lipid biosynthesis</keyword>
<sequence length="127" mass="13652">MQGVVIMIAGIGLDIVELARIEHLFTRKPGFAKRILTNSEQTTFDRLHGKRQIEFLAGRYAAKEAYAKAKGCGIGGALSFQDLEVGNSAGGRPVITDFKAAEDGQVHLSITHTRTTAAAQVVLEKQG</sequence>
<dbReference type="GO" id="GO:0006633">
    <property type="term" value="P:fatty acid biosynthetic process"/>
    <property type="evidence" value="ECO:0007669"/>
    <property type="project" value="UniProtKB-UniRule"/>
</dbReference>
<proteinExistence type="inferred from homology"/>
<dbReference type="SUPFAM" id="SSF56214">
    <property type="entry name" value="4'-phosphopantetheinyl transferase"/>
    <property type="match status" value="1"/>
</dbReference>
<evidence type="ECO:0000256" key="8">
    <source>
        <dbReference type="HAMAP-Rule" id="MF_00101"/>
    </source>
</evidence>
<dbReference type="GO" id="GO:0005737">
    <property type="term" value="C:cytoplasm"/>
    <property type="evidence" value="ECO:0007669"/>
    <property type="project" value="UniProtKB-SubCell"/>
</dbReference>
<comment type="catalytic activity">
    <reaction evidence="8">
        <text>apo-[ACP] + CoA = holo-[ACP] + adenosine 3',5'-bisphosphate + H(+)</text>
        <dbReference type="Rhea" id="RHEA:12068"/>
        <dbReference type="Rhea" id="RHEA-COMP:9685"/>
        <dbReference type="Rhea" id="RHEA-COMP:9690"/>
        <dbReference type="ChEBI" id="CHEBI:15378"/>
        <dbReference type="ChEBI" id="CHEBI:29999"/>
        <dbReference type="ChEBI" id="CHEBI:57287"/>
        <dbReference type="ChEBI" id="CHEBI:58343"/>
        <dbReference type="ChEBI" id="CHEBI:64479"/>
        <dbReference type="EC" id="2.7.8.7"/>
    </reaction>
</comment>
<keyword evidence="5 8" id="KW-0460">Magnesium</keyword>